<protein>
    <submittedName>
        <fullName evidence="1">Uncharacterized protein</fullName>
    </submittedName>
</protein>
<keyword evidence="2" id="KW-1185">Reference proteome</keyword>
<organism evidence="1 2">
    <name type="scientific">Tribonema minus</name>
    <dbReference type="NCBI Taxonomy" id="303371"/>
    <lineage>
        <taxon>Eukaryota</taxon>
        <taxon>Sar</taxon>
        <taxon>Stramenopiles</taxon>
        <taxon>Ochrophyta</taxon>
        <taxon>PX clade</taxon>
        <taxon>Xanthophyceae</taxon>
        <taxon>Tribonematales</taxon>
        <taxon>Tribonemataceae</taxon>
        <taxon>Tribonema</taxon>
    </lineage>
</organism>
<gene>
    <name evidence="1" type="ORF">JKP88DRAFT_241206</name>
</gene>
<evidence type="ECO:0000313" key="2">
    <source>
        <dbReference type="Proteomes" id="UP000664859"/>
    </source>
</evidence>
<proteinExistence type="predicted"/>
<dbReference type="EMBL" id="JAFCMP010000223">
    <property type="protein sequence ID" value="KAG5182902.1"/>
    <property type="molecule type" value="Genomic_DNA"/>
</dbReference>
<dbReference type="Proteomes" id="UP000664859">
    <property type="component" value="Unassembled WGS sequence"/>
</dbReference>
<accession>A0A835YZK7</accession>
<dbReference type="AlphaFoldDB" id="A0A835YZK7"/>
<reference evidence="1" key="1">
    <citation type="submission" date="2021-02" db="EMBL/GenBank/DDBJ databases">
        <title>First Annotated Genome of the Yellow-green Alga Tribonema minus.</title>
        <authorList>
            <person name="Mahan K.M."/>
        </authorList>
    </citation>
    <scope>NUCLEOTIDE SEQUENCE</scope>
    <source>
        <strain evidence="1">UTEX B ZZ1240</strain>
    </source>
</reference>
<evidence type="ECO:0000313" key="1">
    <source>
        <dbReference type="EMBL" id="KAG5182902.1"/>
    </source>
</evidence>
<comment type="caution">
    <text evidence="1">The sequence shown here is derived from an EMBL/GenBank/DDBJ whole genome shotgun (WGS) entry which is preliminary data.</text>
</comment>
<name>A0A835YZK7_9STRA</name>
<sequence>MKARAEEAREASCARIAGQQQAAKIALAKSESSSYDLVKQIISDVSRKNDEKMAQMAAQVRSLCERVAATEMDLTEMCAKLKEAETKSVQALAYAQEAKSICEKREQEKAGDVDLNESIRRGLLKRQRQFSFRPRTNALHPMK</sequence>